<reference evidence="1 2" key="1">
    <citation type="submission" date="2022-04" db="EMBL/GenBank/DDBJ databases">
        <title>Halobacillus sp. isolated from saltern.</title>
        <authorList>
            <person name="Won M."/>
            <person name="Lee C.-M."/>
            <person name="Woen H.-Y."/>
            <person name="Kwon S.-W."/>
        </authorList>
    </citation>
    <scope>NUCLEOTIDE SEQUENCE [LARGE SCALE GENOMIC DNA]</scope>
    <source>
        <strain evidence="1 2">SSTM10-2</strain>
    </source>
</reference>
<dbReference type="EMBL" id="CP095074">
    <property type="protein sequence ID" value="UOQ92868.1"/>
    <property type="molecule type" value="Genomic_DNA"/>
</dbReference>
<proteinExistence type="predicted"/>
<accession>A0ABY4GY82</accession>
<gene>
    <name evidence="1" type="ORF">MUO14_21070</name>
</gene>
<evidence type="ECO:0000313" key="1">
    <source>
        <dbReference type="EMBL" id="UOQ92868.1"/>
    </source>
</evidence>
<keyword evidence="2" id="KW-1185">Reference proteome</keyword>
<dbReference type="Proteomes" id="UP000831880">
    <property type="component" value="Chromosome"/>
</dbReference>
<evidence type="ECO:0000313" key="2">
    <source>
        <dbReference type="Proteomes" id="UP000831880"/>
    </source>
</evidence>
<name>A0ABY4GY82_9BACI</name>
<dbReference type="RefSeq" id="WP_244752472.1">
    <property type="nucleotide sequence ID" value="NZ_CP095074.1"/>
</dbReference>
<organism evidence="1 2">
    <name type="scientific">Halobacillus shinanisalinarum</name>
    <dbReference type="NCBI Taxonomy" id="2932258"/>
    <lineage>
        <taxon>Bacteria</taxon>
        <taxon>Bacillati</taxon>
        <taxon>Bacillota</taxon>
        <taxon>Bacilli</taxon>
        <taxon>Bacillales</taxon>
        <taxon>Bacillaceae</taxon>
        <taxon>Halobacillus</taxon>
    </lineage>
</organism>
<protein>
    <submittedName>
        <fullName evidence="1">Uncharacterized protein</fullName>
    </submittedName>
</protein>
<sequence>MKAICLDATGTSSLEEGREYFVFLNGPLAFYVSRFDRPTAHFSCAKAEFFQVIHEEVIDDDPEQLNFEQLSLFNDVGPNLPEQVDTDIQEPDDDSKYVQLKVMIPEKVISPIEILGVRSKEFTQKRKLWSDYVRCIQSFHKYSWFESQNLLEEHRDIEQPIEIAIHRNSGFTPEEIIEYL</sequence>